<reference evidence="15 16" key="1">
    <citation type="journal article" date="2011" name="J. Bacteriol.">
        <title>Genome sequence of the ethanol-producing Zymomonas mobilis subsp. mobilis lectotype strain ATCC 10988.</title>
        <authorList>
            <person name="Pappas K.M."/>
            <person name="Kouvelis V.N."/>
            <person name="Saunders E."/>
            <person name="Brettin T.S."/>
            <person name="Bruce D."/>
            <person name="Detter C."/>
            <person name="Balakireva M."/>
            <person name="Han C.S."/>
            <person name="Savvakis G."/>
            <person name="Kyrpides N.C."/>
            <person name="Typas M.A."/>
        </authorList>
    </citation>
    <scope>NUCLEOTIDE SEQUENCE [LARGE SCALE GENOMIC DNA]</scope>
    <source>
        <strain evidence="16">ATCC 10988 / DSM 424 / CCUG 17860 / LMG 404 / NCIMB 8938 / NRRL B-806 / ZM1</strain>
    </source>
</reference>
<keyword evidence="7 14" id="KW-0378">Hydrolase</keyword>
<dbReference type="GO" id="GO:0046677">
    <property type="term" value="P:response to antibiotic"/>
    <property type="evidence" value="ECO:0007669"/>
    <property type="project" value="UniProtKB-UniRule"/>
</dbReference>
<dbReference type="eggNOG" id="COG1968">
    <property type="taxonomic scope" value="Bacteria"/>
</dbReference>
<dbReference type="EC" id="3.6.1.27" evidence="3 14"/>
<keyword evidence="10 14" id="KW-0046">Antibiotic resistance</keyword>
<evidence type="ECO:0000256" key="12">
    <source>
        <dbReference type="ARBA" id="ARBA00032932"/>
    </source>
</evidence>
<feature type="transmembrane region" description="Helical" evidence="14">
    <location>
        <begin position="250"/>
        <end position="266"/>
    </location>
</feature>
<keyword evidence="15" id="KW-0418">Kinase</keyword>
<evidence type="ECO:0000256" key="10">
    <source>
        <dbReference type="ARBA" id="ARBA00023251"/>
    </source>
</evidence>
<keyword evidence="9 14" id="KW-0472">Membrane</keyword>
<evidence type="ECO:0000256" key="11">
    <source>
        <dbReference type="ARBA" id="ARBA00032707"/>
    </source>
</evidence>
<name>A0A0H3G068_ZYMMA</name>
<dbReference type="OrthoDB" id="9808289at2"/>
<evidence type="ECO:0000256" key="1">
    <source>
        <dbReference type="ARBA" id="ARBA00004651"/>
    </source>
</evidence>
<keyword evidence="14" id="KW-0133">Cell shape</keyword>
<evidence type="ECO:0000256" key="3">
    <source>
        <dbReference type="ARBA" id="ARBA00012374"/>
    </source>
</evidence>
<evidence type="ECO:0000313" key="16">
    <source>
        <dbReference type="Proteomes" id="UP000001494"/>
    </source>
</evidence>
<keyword evidence="5 14" id="KW-1003">Cell membrane</keyword>
<dbReference type="EMBL" id="CP002850">
    <property type="protein sequence ID" value="AEH62062.1"/>
    <property type="molecule type" value="Genomic_DNA"/>
</dbReference>
<feature type="transmembrane region" description="Helical" evidence="14">
    <location>
        <begin position="44"/>
        <end position="63"/>
    </location>
</feature>
<dbReference type="HAMAP" id="MF_01006">
    <property type="entry name" value="Undec_diphosphatase"/>
    <property type="match status" value="1"/>
</dbReference>
<evidence type="ECO:0000256" key="7">
    <source>
        <dbReference type="ARBA" id="ARBA00022801"/>
    </source>
</evidence>
<comment type="catalytic activity">
    <reaction evidence="13 14">
        <text>di-trans,octa-cis-undecaprenyl diphosphate + H2O = di-trans,octa-cis-undecaprenyl phosphate + phosphate + H(+)</text>
        <dbReference type="Rhea" id="RHEA:28094"/>
        <dbReference type="ChEBI" id="CHEBI:15377"/>
        <dbReference type="ChEBI" id="CHEBI:15378"/>
        <dbReference type="ChEBI" id="CHEBI:43474"/>
        <dbReference type="ChEBI" id="CHEBI:58405"/>
        <dbReference type="ChEBI" id="CHEBI:60392"/>
        <dbReference type="EC" id="3.6.1.27"/>
    </reaction>
</comment>
<feature type="transmembrane region" description="Helical" evidence="14">
    <location>
        <begin position="217"/>
        <end position="238"/>
    </location>
</feature>
<dbReference type="KEGG" id="zmm:Zmob_0210"/>
<evidence type="ECO:0000313" key="15">
    <source>
        <dbReference type="EMBL" id="AEH62062.1"/>
    </source>
</evidence>
<evidence type="ECO:0000256" key="2">
    <source>
        <dbReference type="ARBA" id="ARBA00010621"/>
    </source>
</evidence>
<dbReference type="Pfam" id="PF02673">
    <property type="entry name" value="BacA"/>
    <property type="match status" value="1"/>
</dbReference>
<evidence type="ECO:0000256" key="4">
    <source>
        <dbReference type="ARBA" id="ARBA00021581"/>
    </source>
</evidence>
<dbReference type="AlphaFoldDB" id="A0A0H3G068"/>
<evidence type="ECO:0000256" key="13">
    <source>
        <dbReference type="ARBA" id="ARBA00047594"/>
    </source>
</evidence>
<evidence type="ECO:0000256" key="8">
    <source>
        <dbReference type="ARBA" id="ARBA00022989"/>
    </source>
</evidence>
<evidence type="ECO:0000256" key="14">
    <source>
        <dbReference type="HAMAP-Rule" id="MF_01006"/>
    </source>
</evidence>
<keyword evidence="14" id="KW-0573">Peptidoglycan synthesis</keyword>
<keyword evidence="6 14" id="KW-0812">Transmembrane</keyword>
<keyword evidence="14" id="KW-0961">Cell wall biogenesis/degradation</keyword>
<feature type="transmembrane region" description="Helical" evidence="14">
    <location>
        <begin position="150"/>
        <end position="175"/>
    </location>
</feature>
<dbReference type="NCBIfam" id="NF001389">
    <property type="entry name" value="PRK00281.1-2"/>
    <property type="match status" value="1"/>
</dbReference>
<dbReference type="HOGENOM" id="CLU_060296_2_0_5"/>
<keyword evidence="8 14" id="KW-1133">Transmembrane helix</keyword>
<dbReference type="GO" id="GO:0050380">
    <property type="term" value="F:undecaprenyl-diphosphatase activity"/>
    <property type="evidence" value="ECO:0007669"/>
    <property type="project" value="UniProtKB-UniRule"/>
</dbReference>
<feature type="transmembrane region" description="Helical" evidence="14">
    <location>
        <begin position="83"/>
        <end position="105"/>
    </location>
</feature>
<dbReference type="SMR" id="A0A0H3G068"/>
<comment type="miscellaneous">
    <text evidence="14">Bacitracin is thought to be involved in the inhibition of peptidoglycan synthesis by sequestering undecaprenyl diphosphate, thereby reducing the pool of lipid carrier available.</text>
</comment>
<dbReference type="GO" id="GO:0005886">
    <property type="term" value="C:plasma membrane"/>
    <property type="evidence" value="ECO:0007669"/>
    <property type="project" value="UniProtKB-SubCell"/>
</dbReference>
<evidence type="ECO:0000256" key="9">
    <source>
        <dbReference type="ARBA" id="ARBA00023136"/>
    </source>
</evidence>
<proteinExistence type="inferred from homology"/>
<evidence type="ECO:0000256" key="5">
    <source>
        <dbReference type="ARBA" id="ARBA00022475"/>
    </source>
</evidence>
<accession>A0A0H3G068</accession>
<dbReference type="Proteomes" id="UP000001494">
    <property type="component" value="Chromosome"/>
</dbReference>
<keyword evidence="15" id="KW-0808">Transferase</keyword>
<evidence type="ECO:0000256" key="6">
    <source>
        <dbReference type="ARBA" id="ARBA00022692"/>
    </source>
</evidence>
<gene>
    <name evidence="14" type="primary">uppP</name>
    <name evidence="15" type="ordered locus">Zmob_0210</name>
</gene>
<dbReference type="GO" id="GO:0071555">
    <property type="term" value="P:cell wall organization"/>
    <property type="evidence" value="ECO:0007669"/>
    <property type="project" value="UniProtKB-KW"/>
</dbReference>
<feature type="transmembrane region" description="Helical" evidence="14">
    <location>
        <begin position="111"/>
        <end position="129"/>
    </location>
</feature>
<keyword evidence="14" id="KW-0997">Cell inner membrane</keyword>
<organism evidence="15 16">
    <name type="scientific">Zymomonas mobilis subsp. mobilis (strain ATCC 10988 / DSM 424 / LMG 404 / NCIMB 8938 / NRRL B-806 / ZM1)</name>
    <dbReference type="NCBI Taxonomy" id="555217"/>
    <lineage>
        <taxon>Bacteria</taxon>
        <taxon>Pseudomonadati</taxon>
        <taxon>Pseudomonadota</taxon>
        <taxon>Alphaproteobacteria</taxon>
        <taxon>Sphingomonadales</taxon>
        <taxon>Zymomonadaceae</taxon>
        <taxon>Zymomonas</taxon>
    </lineage>
</organism>
<dbReference type="RefSeq" id="WP_011240945.1">
    <property type="nucleotide sequence ID" value="NC_017262.1"/>
</dbReference>
<comment type="similarity">
    <text evidence="2 14">Belongs to the UppP family.</text>
</comment>
<dbReference type="PANTHER" id="PTHR30622">
    <property type="entry name" value="UNDECAPRENYL-DIPHOSPHATASE"/>
    <property type="match status" value="1"/>
</dbReference>
<dbReference type="GO" id="GO:0016301">
    <property type="term" value="F:kinase activity"/>
    <property type="evidence" value="ECO:0007669"/>
    <property type="project" value="UniProtKB-KW"/>
</dbReference>
<dbReference type="InterPro" id="IPR003824">
    <property type="entry name" value="UppP"/>
</dbReference>
<dbReference type="NCBIfam" id="NF001390">
    <property type="entry name" value="PRK00281.1-4"/>
    <property type="match status" value="1"/>
</dbReference>
<feature type="transmembrane region" description="Helical" evidence="14">
    <location>
        <begin position="187"/>
        <end position="205"/>
    </location>
</feature>
<dbReference type="PANTHER" id="PTHR30622:SF3">
    <property type="entry name" value="UNDECAPRENYL-DIPHOSPHATASE"/>
    <property type="match status" value="1"/>
</dbReference>
<comment type="function">
    <text evidence="14">Catalyzes the dephosphorylation of undecaprenyl diphosphate (UPP). Confers resistance to bacitracin.</text>
</comment>
<dbReference type="GO" id="GO:0009252">
    <property type="term" value="P:peptidoglycan biosynthetic process"/>
    <property type="evidence" value="ECO:0007669"/>
    <property type="project" value="UniProtKB-KW"/>
</dbReference>
<sequence length="267" mass="29096">MHDSLLTIILLGILEGVTEFIPVSSTGHLILAERLLGAHGANSASFDIIIQLGAILAVIVFYWERFLNIAKGLFQHSTSSWHFVRNILCGFIPTVIVGAIAYHAVKALLEKPMVVAIALFVGGIAMLIIDRESSHPENTSVQSIPAHKAVLVGLAQCLAMIPGVSRSGATIMGALCLGIDRKTATEYSFFLAIPVMLAATVKELWEQRHNLHIADFGEISLGFVISFVTALIVIKLFLEIVTRRGFAPFAWYRIIIGLVAFAFLLFN</sequence>
<dbReference type="NCBIfam" id="TIGR00753">
    <property type="entry name" value="undec_PP_bacA"/>
    <property type="match status" value="1"/>
</dbReference>
<dbReference type="GO" id="GO:0008360">
    <property type="term" value="P:regulation of cell shape"/>
    <property type="evidence" value="ECO:0007669"/>
    <property type="project" value="UniProtKB-KW"/>
</dbReference>
<comment type="subcellular location">
    <subcellularLocation>
        <location evidence="14">Cell inner membrane</location>
        <topology evidence="14">Multi-pass membrane protein</topology>
    </subcellularLocation>
    <subcellularLocation>
        <location evidence="1">Cell membrane</location>
        <topology evidence="1">Multi-pass membrane protein</topology>
    </subcellularLocation>
</comment>
<protein>
    <recommendedName>
        <fullName evidence="4 14">Undecaprenyl-diphosphatase</fullName>
        <ecNumber evidence="3 14">3.6.1.27</ecNumber>
    </recommendedName>
    <alternativeName>
        <fullName evidence="12 14">Bacitracin resistance protein</fullName>
    </alternativeName>
    <alternativeName>
        <fullName evidence="11 14">Undecaprenyl pyrophosphate phosphatase</fullName>
    </alternativeName>
</protein>